<dbReference type="Proteomes" id="UP000280819">
    <property type="component" value="Unassembled WGS sequence"/>
</dbReference>
<feature type="transmembrane region" description="Helical" evidence="2">
    <location>
        <begin position="194"/>
        <end position="220"/>
    </location>
</feature>
<evidence type="ECO:0000259" key="3">
    <source>
        <dbReference type="Pfam" id="PF20990"/>
    </source>
</evidence>
<sequence length="342" mass="36647">MPPRRSGARSPGRRRRVLRGPERAHPHREDHQGVLVSPWLALAAGAAAVVAALALARHRWWISRDDPAGAVALDDLAPAMAGLATKGRVMPRDILALLVDLAVRGHLVIHVTGEGKRRDWVLHRGSARPNGLSPTEHSFLDRAFARHQKVSFRELAAERRGAVNKLATRLLAAAEQDGWFHPVTRPRRIGWWPFVLAGSTAVAVLVAGLGWLPALLFLAAGTITLYQPQLRARRTACGSAAREQVLARREALTGGTGLHTTEDVSRELPWVVALGLTSRLPELTRGIDLTQATAQFDWVRGRGGALEVGEVVAGGLADVAVEVGGRALVGVVVGAVAFLLDG</sequence>
<gene>
    <name evidence="4" type="ORF">EII34_13030</name>
</gene>
<comment type="caution">
    <text evidence="4">The sequence shown here is derived from an EMBL/GenBank/DDBJ whole genome shotgun (WGS) entry which is preliminary data.</text>
</comment>
<proteinExistence type="predicted"/>
<dbReference type="InterPro" id="IPR048389">
    <property type="entry name" value="YciQ-like_C"/>
</dbReference>
<protein>
    <submittedName>
        <fullName evidence="4">DUF2207 domain-containing protein</fullName>
    </submittedName>
</protein>
<organism evidence="4 5">
    <name type="scientific">Arachnia propionica</name>
    <dbReference type="NCBI Taxonomy" id="1750"/>
    <lineage>
        <taxon>Bacteria</taxon>
        <taxon>Bacillati</taxon>
        <taxon>Actinomycetota</taxon>
        <taxon>Actinomycetes</taxon>
        <taxon>Propionibacteriales</taxon>
        <taxon>Propionibacteriaceae</taxon>
        <taxon>Arachnia</taxon>
    </lineage>
</organism>
<feature type="compositionally biased region" description="Low complexity" evidence="1">
    <location>
        <begin position="1"/>
        <end position="10"/>
    </location>
</feature>
<evidence type="ECO:0000256" key="2">
    <source>
        <dbReference type="SAM" id="Phobius"/>
    </source>
</evidence>
<evidence type="ECO:0000313" key="4">
    <source>
        <dbReference type="EMBL" id="RRD03722.1"/>
    </source>
</evidence>
<dbReference type="Pfam" id="PF20990">
    <property type="entry name" value="DUF2207_C"/>
    <property type="match status" value="1"/>
</dbReference>
<keyword evidence="2" id="KW-0812">Transmembrane</keyword>
<keyword evidence="2" id="KW-1133">Transmembrane helix</keyword>
<keyword evidence="2" id="KW-0472">Membrane</keyword>
<feature type="compositionally biased region" description="Basic and acidic residues" evidence="1">
    <location>
        <begin position="19"/>
        <end position="30"/>
    </location>
</feature>
<evidence type="ECO:0000313" key="5">
    <source>
        <dbReference type="Proteomes" id="UP000280819"/>
    </source>
</evidence>
<evidence type="ECO:0000256" key="1">
    <source>
        <dbReference type="SAM" id="MobiDB-lite"/>
    </source>
</evidence>
<feature type="domain" description="Predicted membrane protein YciQ-like C-terminal" evidence="3">
    <location>
        <begin position="74"/>
        <end position="253"/>
    </location>
</feature>
<dbReference type="OrthoDB" id="143710at2"/>
<name>A0A3P1T2L4_9ACTN</name>
<accession>A0A3P1T2L4</accession>
<feature type="region of interest" description="Disordered" evidence="1">
    <location>
        <begin position="1"/>
        <end position="30"/>
    </location>
</feature>
<dbReference type="EMBL" id="RQZG01000017">
    <property type="protein sequence ID" value="RRD03722.1"/>
    <property type="molecule type" value="Genomic_DNA"/>
</dbReference>
<dbReference type="AlphaFoldDB" id="A0A3P1T2L4"/>
<reference evidence="4 5" key="1">
    <citation type="submission" date="2018-11" db="EMBL/GenBank/DDBJ databases">
        <title>Genomes From Bacteria Associated with the Canine Oral Cavity: a Test Case for Automated Genome-Based Taxonomic Assignment.</title>
        <authorList>
            <person name="Coil D.A."/>
            <person name="Jospin G."/>
            <person name="Darling A.E."/>
            <person name="Wallis C."/>
            <person name="Davis I.J."/>
            <person name="Harris S."/>
            <person name="Eisen J.A."/>
            <person name="Holcombe L.J."/>
            <person name="O'Flynn C."/>
        </authorList>
    </citation>
    <scope>NUCLEOTIDE SEQUENCE [LARGE SCALE GENOMIC DNA]</scope>
    <source>
        <strain evidence="4 5">OH887_COT-365</strain>
    </source>
</reference>
<feature type="transmembrane region" description="Helical" evidence="2">
    <location>
        <begin position="36"/>
        <end position="56"/>
    </location>
</feature>